<dbReference type="AlphaFoldDB" id="A0A6S7J8C5"/>
<accession>A0A6S7J8C5</accession>
<protein>
    <submittedName>
        <fullName evidence="1">Uncharacterized protein</fullName>
    </submittedName>
</protein>
<reference evidence="1" key="1">
    <citation type="submission" date="2020-04" db="EMBL/GenBank/DDBJ databases">
        <authorList>
            <person name="Alioto T."/>
            <person name="Alioto T."/>
            <person name="Gomez Garrido J."/>
        </authorList>
    </citation>
    <scope>NUCLEOTIDE SEQUENCE</scope>
    <source>
        <strain evidence="1">A484AB</strain>
    </source>
</reference>
<gene>
    <name evidence="1" type="ORF">PACLA_8A053350</name>
</gene>
<dbReference type="EMBL" id="CACRXK020014099">
    <property type="protein sequence ID" value="CAB4026254.1"/>
    <property type="molecule type" value="Genomic_DNA"/>
</dbReference>
<proteinExistence type="predicted"/>
<keyword evidence="2" id="KW-1185">Reference proteome</keyword>
<sequence>SPATFTPVIQFNPLSGNATVIENGYETQPVQKQSKDTGATDNATAMENGHEIHPVQKQSKAAGVTGFNNQAFAPVTPTAPPPEACNEDEYVVPNYPRGPAGNGRLPSVETSERALPAIKNKPRLPSIANKKKRAPNLEKGEDAYENVT</sequence>
<dbReference type="Proteomes" id="UP001152795">
    <property type="component" value="Unassembled WGS sequence"/>
</dbReference>
<evidence type="ECO:0000313" key="1">
    <source>
        <dbReference type="EMBL" id="CAB4026254.1"/>
    </source>
</evidence>
<name>A0A6S7J8C5_PARCT</name>
<feature type="non-terminal residue" evidence="1">
    <location>
        <position position="148"/>
    </location>
</feature>
<organism evidence="1 2">
    <name type="scientific">Paramuricea clavata</name>
    <name type="common">Red gorgonian</name>
    <name type="synonym">Violescent sea-whip</name>
    <dbReference type="NCBI Taxonomy" id="317549"/>
    <lineage>
        <taxon>Eukaryota</taxon>
        <taxon>Metazoa</taxon>
        <taxon>Cnidaria</taxon>
        <taxon>Anthozoa</taxon>
        <taxon>Octocorallia</taxon>
        <taxon>Malacalcyonacea</taxon>
        <taxon>Plexauridae</taxon>
        <taxon>Paramuricea</taxon>
    </lineage>
</organism>
<evidence type="ECO:0000313" key="2">
    <source>
        <dbReference type="Proteomes" id="UP001152795"/>
    </source>
</evidence>
<comment type="caution">
    <text evidence="1">The sequence shown here is derived from an EMBL/GenBank/DDBJ whole genome shotgun (WGS) entry which is preliminary data.</text>
</comment>